<reference evidence="2" key="1">
    <citation type="journal article" date="2022" name="bioRxiv">
        <title>Sequencing and chromosome-scale assembly of the giantPleurodeles waltlgenome.</title>
        <authorList>
            <person name="Brown T."/>
            <person name="Elewa A."/>
            <person name="Iarovenko S."/>
            <person name="Subramanian E."/>
            <person name="Araus A.J."/>
            <person name="Petzold A."/>
            <person name="Susuki M."/>
            <person name="Suzuki K.-i.T."/>
            <person name="Hayashi T."/>
            <person name="Toyoda A."/>
            <person name="Oliveira C."/>
            <person name="Osipova E."/>
            <person name="Leigh N.D."/>
            <person name="Simon A."/>
            <person name="Yun M.H."/>
        </authorList>
    </citation>
    <scope>NUCLEOTIDE SEQUENCE</scope>
    <source>
        <strain evidence="2">20211129_DDA</strain>
        <tissue evidence="2">Liver</tissue>
    </source>
</reference>
<evidence type="ECO:0000313" key="2">
    <source>
        <dbReference type="EMBL" id="KAJ1124689.1"/>
    </source>
</evidence>
<dbReference type="EMBL" id="JANPWB010000011">
    <property type="protein sequence ID" value="KAJ1124689.1"/>
    <property type="molecule type" value="Genomic_DNA"/>
</dbReference>
<gene>
    <name evidence="2" type="ORF">NDU88_003138</name>
</gene>
<evidence type="ECO:0000313" key="3">
    <source>
        <dbReference type="Proteomes" id="UP001066276"/>
    </source>
</evidence>
<evidence type="ECO:0000256" key="1">
    <source>
        <dbReference type="SAM" id="MobiDB-lite"/>
    </source>
</evidence>
<keyword evidence="3" id="KW-1185">Reference proteome</keyword>
<protein>
    <submittedName>
        <fullName evidence="2">Uncharacterized protein</fullName>
    </submittedName>
</protein>
<comment type="caution">
    <text evidence="2">The sequence shown here is derived from an EMBL/GenBank/DDBJ whole genome shotgun (WGS) entry which is preliminary data.</text>
</comment>
<feature type="compositionally biased region" description="Low complexity" evidence="1">
    <location>
        <begin position="1"/>
        <end position="24"/>
    </location>
</feature>
<organism evidence="2 3">
    <name type="scientific">Pleurodeles waltl</name>
    <name type="common">Iberian ribbed newt</name>
    <dbReference type="NCBI Taxonomy" id="8319"/>
    <lineage>
        <taxon>Eukaryota</taxon>
        <taxon>Metazoa</taxon>
        <taxon>Chordata</taxon>
        <taxon>Craniata</taxon>
        <taxon>Vertebrata</taxon>
        <taxon>Euteleostomi</taxon>
        <taxon>Amphibia</taxon>
        <taxon>Batrachia</taxon>
        <taxon>Caudata</taxon>
        <taxon>Salamandroidea</taxon>
        <taxon>Salamandridae</taxon>
        <taxon>Pleurodelinae</taxon>
        <taxon>Pleurodeles</taxon>
    </lineage>
</organism>
<dbReference type="AlphaFoldDB" id="A0AAV7PC45"/>
<proteinExistence type="predicted"/>
<accession>A0AAV7PC45</accession>
<feature type="region of interest" description="Disordered" evidence="1">
    <location>
        <begin position="1"/>
        <end position="40"/>
    </location>
</feature>
<sequence length="70" mass="7340">MGAPRVTAPAAGRGAPAGAPGVRASTRSYHSPTLARSGEARGSRLAFEIRIASSFWKMVNRAPVYLENGQ</sequence>
<name>A0AAV7PC45_PLEWA</name>
<dbReference type="Proteomes" id="UP001066276">
    <property type="component" value="Chromosome 7"/>
</dbReference>